<dbReference type="Proteomes" id="UP000284562">
    <property type="component" value="Unassembled WGS sequence"/>
</dbReference>
<evidence type="ECO:0000313" key="2">
    <source>
        <dbReference type="EMBL" id="MCP9501799.1"/>
    </source>
</evidence>
<keyword evidence="2" id="KW-0808">Transferase</keyword>
<reference evidence="6 7" key="1">
    <citation type="submission" date="2018-08" db="EMBL/GenBank/DDBJ databases">
        <title>A genome reference for cultivated species of the human gut microbiota.</title>
        <authorList>
            <person name="Zou Y."/>
            <person name="Xue W."/>
            <person name="Luo G."/>
        </authorList>
    </citation>
    <scope>NUCLEOTIDE SEQUENCE [LARGE SCALE GENOMIC DNA]</scope>
    <source>
        <strain evidence="5 6">AF38-11</strain>
        <strain evidence="4 7">AF43-2</strain>
    </source>
</reference>
<dbReference type="RefSeq" id="WP_118417195.1">
    <property type="nucleotide sequence ID" value="NZ_CP134815.1"/>
</dbReference>
<dbReference type="Pfam" id="PF08843">
    <property type="entry name" value="AbiEii"/>
    <property type="match status" value="1"/>
</dbReference>
<evidence type="ECO:0000313" key="7">
    <source>
        <dbReference type="Proteomes" id="UP000284562"/>
    </source>
</evidence>
<organism evidence="2 9">
    <name type="scientific">Segatella copri</name>
    <dbReference type="NCBI Taxonomy" id="165179"/>
    <lineage>
        <taxon>Bacteria</taxon>
        <taxon>Pseudomonadati</taxon>
        <taxon>Bacteroidota</taxon>
        <taxon>Bacteroidia</taxon>
        <taxon>Bacteroidales</taxon>
        <taxon>Prevotellaceae</taxon>
        <taxon>Segatella</taxon>
    </lineage>
</organism>
<accession>A0AA90UML8</accession>
<sequence>MRLHENRDLFSDALQAASQPVEDGGLGIKSIFIEKDYWICRSLSLMAANDKDNRAIFKGGTSLTKAYGIGSRFSEDIDIAISEAWTLSGNQLKMLIKRTAKSMTKGLQEMDMPGFTSKGSHYHKAYYSYPRAIDTLQVGAIKAGQLLVEINSFANPYPFQKCKLQSFLTEFLQKTGNENLIEEYDMQPFEVNVLDRRRTLTEKLVSLLRCSLADNYMSELTAKIRHFYDLHFLLNDAETQDYLKSDAFKLDFSNLFAQDQQRFDKPEGWQNKDIMDSPIISDLHNVWSVLSNVYAKELPDLAYKDIPTIESIENSMEQLISYLPKYSIAMTRKVKL</sequence>
<evidence type="ECO:0000313" key="9">
    <source>
        <dbReference type="Proteomes" id="UP001206014"/>
    </source>
</evidence>
<evidence type="ECO:0000313" key="6">
    <source>
        <dbReference type="Proteomes" id="UP000283672"/>
    </source>
</evidence>
<protein>
    <submittedName>
        <fullName evidence="2">Nucleotidyl transferase AbiEii/AbiGii toxin family protein</fullName>
    </submittedName>
</protein>
<evidence type="ECO:0000313" key="5">
    <source>
        <dbReference type="EMBL" id="RHL32597.1"/>
    </source>
</evidence>
<dbReference type="InterPro" id="IPR014942">
    <property type="entry name" value="AbiEii"/>
</dbReference>
<evidence type="ECO:0000313" key="4">
    <source>
        <dbReference type="EMBL" id="RHK48151.1"/>
    </source>
</evidence>
<gene>
    <name evidence="5" type="ORF">DW026_15050</name>
    <name evidence="4" type="ORF">DW064_08820</name>
    <name evidence="3" type="ORF">F7D71_14820</name>
    <name evidence="1" type="ORF">LYY06_15490</name>
    <name evidence="2" type="ORF">NND11_09595</name>
</gene>
<reference evidence="8" key="2">
    <citation type="submission" date="2019-09" db="EMBL/GenBank/DDBJ databases">
        <title>Distinct polysaccharide growth profiles of human intestinal Prevotella copri isolates.</title>
        <authorList>
            <person name="Fehlner-Peach H."/>
            <person name="Magnabosco C."/>
            <person name="Raghavan V."/>
            <person name="Scher J.U."/>
            <person name="Tett A."/>
            <person name="Cox L.M."/>
            <person name="Gottsegen C."/>
            <person name="Watters A."/>
            <person name="Wiltshire- Gordon J.D."/>
            <person name="Segata N."/>
            <person name="Bonneau R."/>
            <person name="Littman D.R."/>
        </authorList>
    </citation>
    <scope>NUCLEOTIDE SEQUENCE [LARGE SCALE GENOMIC DNA]</scope>
    <source>
        <strain evidence="8">BU41712</strain>
    </source>
</reference>
<dbReference type="AlphaFoldDB" id="A0AA90UML8"/>
<dbReference type="Proteomes" id="UP000423156">
    <property type="component" value="Unassembled WGS sequence"/>
</dbReference>
<reference evidence="1" key="3">
    <citation type="submission" date="2021-12" db="EMBL/GenBank/DDBJ databases">
        <authorList>
            <person name="Lv X."/>
        </authorList>
    </citation>
    <scope>NUCLEOTIDE SEQUENCE</scope>
    <source>
        <strain evidence="1">HF2106</strain>
    </source>
</reference>
<proteinExistence type="predicted"/>
<name>A0AA90UML8_9BACT</name>
<reference evidence="2" key="4">
    <citation type="submission" date="2022-07" db="EMBL/GenBank/DDBJ databases">
        <title>Prevotella copri.</title>
        <authorList>
            <person name="Yang C."/>
        </authorList>
    </citation>
    <scope>NUCLEOTIDE SEQUENCE</scope>
    <source>
        <strain evidence="2">HF88</strain>
    </source>
</reference>
<dbReference type="Proteomes" id="UP001200307">
    <property type="component" value="Unassembled WGS sequence"/>
</dbReference>
<comment type="caution">
    <text evidence="2">The sequence shown here is derived from an EMBL/GenBank/DDBJ whole genome shotgun (WGS) entry which is preliminary data.</text>
</comment>
<dbReference type="EMBL" id="VZBZ01000165">
    <property type="protein sequence ID" value="MQN79103.1"/>
    <property type="molecule type" value="Genomic_DNA"/>
</dbReference>
<dbReference type="EMBL" id="JANDXR010000010">
    <property type="protein sequence ID" value="MCP9501799.1"/>
    <property type="molecule type" value="Genomic_DNA"/>
</dbReference>
<dbReference type="EMBL" id="QRNN01000032">
    <property type="protein sequence ID" value="RHK48151.1"/>
    <property type="molecule type" value="Genomic_DNA"/>
</dbReference>
<reference evidence="3" key="5">
    <citation type="submission" date="2022-12" db="EMBL/GenBank/DDBJ databases">
        <title>Distinct polysaccharide growth profiles of human intestinal Prevotella copri isolates.</title>
        <authorList>
            <person name="Fehlner-Peach H."/>
            <person name="Magnabosco C."/>
            <person name="Raghavan V."/>
            <person name="Scher J.U."/>
            <person name="Tett A."/>
            <person name="Cox L.M."/>
            <person name="Gottsegen C."/>
            <person name="Watters A."/>
            <person name="Wiltshire- Gordon J.D."/>
            <person name="Segata N."/>
            <person name="Bonneau R."/>
            <person name="Littman D.R."/>
        </authorList>
    </citation>
    <scope>NUCLEOTIDE SEQUENCE</scope>
    <source>
        <strain evidence="3">BU41712</strain>
    </source>
</reference>
<dbReference type="GO" id="GO:0016740">
    <property type="term" value="F:transferase activity"/>
    <property type="evidence" value="ECO:0007669"/>
    <property type="project" value="UniProtKB-KW"/>
</dbReference>
<dbReference type="Gene3D" id="3.10.450.620">
    <property type="entry name" value="JHP933, nucleotidyltransferase-like core domain"/>
    <property type="match status" value="1"/>
</dbReference>
<dbReference type="EMBL" id="JAJTVO010000050">
    <property type="protein sequence ID" value="MCE4123619.1"/>
    <property type="molecule type" value="Genomic_DNA"/>
</dbReference>
<dbReference type="Proteomes" id="UP001206014">
    <property type="component" value="Unassembled WGS sequence"/>
</dbReference>
<evidence type="ECO:0000313" key="8">
    <source>
        <dbReference type="Proteomes" id="UP000423156"/>
    </source>
</evidence>
<dbReference type="EMBL" id="QROP01000088">
    <property type="protein sequence ID" value="RHL32597.1"/>
    <property type="molecule type" value="Genomic_DNA"/>
</dbReference>
<dbReference type="Proteomes" id="UP000283672">
    <property type="component" value="Unassembled WGS sequence"/>
</dbReference>
<evidence type="ECO:0000313" key="3">
    <source>
        <dbReference type="EMBL" id="MQN79103.1"/>
    </source>
</evidence>
<evidence type="ECO:0000313" key="1">
    <source>
        <dbReference type="EMBL" id="MCE4123619.1"/>
    </source>
</evidence>